<feature type="compositionally biased region" description="Acidic residues" evidence="1">
    <location>
        <begin position="53"/>
        <end position="62"/>
    </location>
</feature>
<gene>
    <name evidence="2" type="ORF">CYNAS_LOCUS12145</name>
</gene>
<dbReference type="EMBL" id="CATQJL010000223">
    <property type="protein sequence ID" value="CAJ0600162.1"/>
    <property type="molecule type" value="Genomic_DNA"/>
</dbReference>
<protein>
    <submittedName>
        <fullName evidence="2">Uncharacterized protein</fullName>
    </submittedName>
</protein>
<reference evidence="2" key="1">
    <citation type="submission" date="2023-07" db="EMBL/GenBank/DDBJ databases">
        <authorList>
            <consortium name="CYATHOMIX"/>
        </authorList>
    </citation>
    <scope>NUCLEOTIDE SEQUENCE</scope>
    <source>
        <strain evidence="2">N/A</strain>
    </source>
</reference>
<accession>A0AA36GXV8</accession>
<evidence type="ECO:0000256" key="1">
    <source>
        <dbReference type="SAM" id="MobiDB-lite"/>
    </source>
</evidence>
<feature type="region of interest" description="Disordered" evidence="1">
    <location>
        <begin position="46"/>
        <end position="74"/>
    </location>
</feature>
<name>A0AA36GXV8_CYLNA</name>
<evidence type="ECO:0000313" key="2">
    <source>
        <dbReference type="EMBL" id="CAJ0600162.1"/>
    </source>
</evidence>
<proteinExistence type="predicted"/>
<feature type="compositionally biased region" description="Basic and acidic residues" evidence="1">
    <location>
        <begin position="63"/>
        <end position="74"/>
    </location>
</feature>
<keyword evidence="3" id="KW-1185">Reference proteome</keyword>
<sequence length="93" mass="10975">MHVHAALILTSDGRRMFEVSEELVEATQKNNYTYIVFEESIQRRMKKNGVTVDNDEEDEPESDQLRRRSTDNRDPYGDLILRIIVNIHIKEKN</sequence>
<dbReference type="AlphaFoldDB" id="A0AA36GXV8"/>
<evidence type="ECO:0000313" key="3">
    <source>
        <dbReference type="Proteomes" id="UP001176961"/>
    </source>
</evidence>
<organism evidence="2 3">
    <name type="scientific">Cylicocyclus nassatus</name>
    <name type="common">Nematode worm</name>
    <dbReference type="NCBI Taxonomy" id="53992"/>
    <lineage>
        <taxon>Eukaryota</taxon>
        <taxon>Metazoa</taxon>
        <taxon>Ecdysozoa</taxon>
        <taxon>Nematoda</taxon>
        <taxon>Chromadorea</taxon>
        <taxon>Rhabditida</taxon>
        <taxon>Rhabditina</taxon>
        <taxon>Rhabditomorpha</taxon>
        <taxon>Strongyloidea</taxon>
        <taxon>Strongylidae</taxon>
        <taxon>Cylicocyclus</taxon>
    </lineage>
</organism>
<dbReference type="Proteomes" id="UP001176961">
    <property type="component" value="Unassembled WGS sequence"/>
</dbReference>
<comment type="caution">
    <text evidence="2">The sequence shown here is derived from an EMBL/GenBank/DDBJ whole genome shotgun (WGS) entry which is preliminary data.</text>
</comment>